<dbReference type="InterPro" id="IPR051012">
    <property type="entry name" value="CellSynth/LPSAsmb/PSIAsmb"/>
</dbReference>
<dbReference type="SMART" id="SM00028">
    <property type="entry name" value="TPR"/>
    <property type="match status" value="5"/>
</dbReference>
<organism evidence="4 5">
    <name type="scientific">Pedobacter psychroterrae</name>
    <dbReference type="NCBI Taxonomy" id="2530453"/>
    <lineage>
        <taxon>Bacteria</taxon>
        <taxon>Pseudomonadati</taxon>
        <taxon>Bacteroidota</taxon>
        <taxon>Sphingobacteriia</taxon>
        <taxon>Sphingobacteriales</taxon>
        <taxon>Sphingobacteriaceae</taxon>
        <taxon>Pedobacter</taxon>
    </lineage>
</organism>
<dbReference type="GO" id="GO:0008237">
    <property type="term" value="F:metallopeptidase activity"/>
    <property type="evidence" value="ECO:0007669"/>
    <property type="project" value="InterPro"/>
</dbReference>
<name>A0A4R0NCJ2_9SPHI</name>
<dbReference type="Proteomes" id="UP000293347">
    <property type="component" value="Unassembled WGS sequence"/>
</dbReference>
<dbReference type="InterPro" id="IPR024079">
    <property type="entry name" value="MetalloPept_cat_dom_sf"/>
</dbReference>
<dbReference type="PANTHER" id="PTHR45586">
    <property type="entry name" value="TPR REPEAT-CONTAINING PROTEIN PA4667"/>
    <property type="match status" value="1"/>
</dbReference>
<protein>
    <submittedName>
        <fullName evidence="4">Tetratricopeptide repeat protein</fullName>
    </submittedName>
</protein>
<accession>A0A4R0NCJ2</accession>
<reference evidence="4 5" key="1">
    <citation type="submission" date="2019-02" db="EMBL/GenBank/DDBJ databases">
        <title>Pedobacter sp. RP-1-14 sp. nov., isolated from Arctic soil.</title>
        <authorList>
            <person name="Dahal R.H."/>
        </authorList>
    </citation>
    <scope>NUCLEOTIDE SEQUENCE [LARGE SCALE GENOMIC DNA]</scope>
    <source>
        <strain evidence="4 5">RP-1-14</strain>
    </source>
</reference>
<evidence type="ECO:0000256" key="1">
    <source>
        <dbReference type="ARBA" id="ARBA00022737"/>
    </source>
</evidence>
<dbReference type="InterPro" id="IPR019734">
    <property type="entry name" value="TPR_rpt"/>
</dbReference>
<dbReference type="RefSeq" id="WP_131597914.1">
    <property type="nucleotide sequence ID" value="NZ_SJSL01000009.1"/>
</dbReference>
<keyword evidence="3" id="KW-0732">Signal</keyword>
<dbReference type="Gene3D" id="3.40.390.10">
    <property type="entry name" value="Collagenase (Catalytic Domain)"/>
    <property type="match status" value="1"/>
</dbReference>
<dbReference type="SUPFAM" id="SSF55486">
    <property type="entry name" value="Metalloproteases ('zincins'), catalytic domain"/>
    <property type="match status" value="1"/>
</dbReference>
<evidence type="ECO:0000313" key="4">
    <source>
        <dbReference type="EMBL" id="TCC97387.1"/>
    </source>
</evidence>
<evidence type="ECO:0000256" key="2">
    <source>
        <dbReference type="ARBA" id="ARBA00022803"/>
    </source>
</evidence>
<dbReference type="Pfam" id="PF13432">
    <property type="entry name" value="TPR_16"/>
    <property type="match status" value="3"/>
</dbReference>
<evidence type="ECO:0000313" key="5">
    <source>
        <dbReference type="Proteomes" id="UP000293347"/>
    </source>
</evidence>
<dbReference type="OrthoDB" id="8866339at2"/>
<dbReference type="EMBL" id="SJSL01000009">
    <property type="protein sequence ID" value="TCC97387.1"/>
    <property type="molecule type" value="Genomic_DNA"/>
</dbReference>
<sequence length="956" mass="108096">MTKKRWMLMILQIVFLLGNTKAQSIDPDDTAKVFAALVKARAAVLAGKLTKPEAIREMLRLGMAGDAKAAIDKLEAKTTEEQLVSAEYLIFNNSFKAAGELVNGLLKQWPKNENALLLKGFLEIQAWRLPEAADIATQLLVYNPESEKAALLLGKVRLLQKNYPEAMAIVKKVQQKNKNSAGAYLLEADVYFWDQHPELAEKPLIRSLSLDPFNADARFSYGYAIWRRVDASQLNAMAAQWELALAINPLHYQTHWHWGNGHTNLTYADYVEKDDEAIRKVLERADELVKKGDIQGAIAFTRTVGLQYPGSVLPQMHRASIYYSAFDIDRGLRLDSAEAIFKIILSKKKHYGPAHNGLSAVIKSKRIPYLQVFDSITNVLKHTTITDPENFNKVFPDVAYYQGATAKAMVWNQLYTSVVYFPFLSKQHNYFRIPPLHHDLAITMNSPSFRYMTTFDNRQWMDIRGVGSGAAAIEYAERGAFLERNVVLHEYAHLFHGTVLTDAESRKIRALYYNAMKEKRTLDYYSQNNESEYFAQTYPAYFEAVKVHPLDFKSMNTTADLKAKDPAMYQFLDQMVKKEKAYLAGDKKAMASNWAEVYVNLSNRNGNSPIATRYLDTALTYDGRYLPAYLAMARLKQFNKDFKAAEAWLVKAKELDPKYAPTYAAYAALTASRLAAGDLDEKKALAIQTAYLQQSIELEDDYQELARLNLLLRELYRKNALFAEAIKVADQYVRTGATVSTYLRDRRDEAIAFSAVLKTGMGNKAAVAVLKNLVDQKPQNFEFRNMYADALAANEDYTGAIATLQQAQRILNASGNARSDYNLRIAEYYHAINEKDSLLAYLSPFLRDKSSVRGADQFRYINLLIKTGHKDKAAELFSTLSAKGDNPYKAAYFYTQGKLSAAEGRSAESAAFYEKAIQANPYYTQAYKDLIAFAKDAKLSNKVKEMQGMMKSMDLK</sequence>
<dbReference type="Gene3D" id="1.25.40.10">
    <property type="entry name" value="Tetratricopeptide repeat domain"/>
    <property type="match status" value="3"/>
</dbReference>
<proteinExistence type="predicted"/>
<keyword evidence="2" id="KW-0802">TPR repeat</keyword>
<dbReference type="SUPFAM" id="SSF48452">
    <property type="entry name" value="TPR-like"/>
    <property type="match status" value="3"/>
</dbReference>
<evidence type="ECO:0000256" key="3">
    <source>
        <dbReference type="SAM" id="SignalP"/>
    </source>
</evidence>
<keyword evidence="5" id="KW-1185">Reference proteome</keyword>
<dbReference type="PANTHER" id="PTHR45586:SF1">
    <property type="entry name" value="LIPOPOLYSACCHARIDE ASSEMBLY PROTEIN B"/>
    <property type="match status" value="1"/>
</dbReference>
<dbReference type="AlphaFoldDB" id="A0A4R0NCJ2"/>
<gene>
    <name evidence="4" type="ORF">EZ437_20075</name>
</gene>
<feature type="signal peptide" evidence="3">
    <location>
        <begin position="1"/>
        <end position="22"/>
    </location>
</feature>
<feature type="chain" id="PRO_5020329529" evidence="3">
    <location>
        <begin position="23"/>
        <end position="956"/>
    </location>
</feature>
<dbReference type="InterPro" id="IPR011990">
    <property type="entry name" value="TPR-like_helical_dom_sf"/>
</dbReference>
<keyword evidence="1" id="KW-0677">Repeat</keyword>
<comment type="caution">
    <text evidence="4">The sequence shown here is derived from an EMBL/GenBank/DDBJ whole genome shotgun (WGS) entry which is preliminary data.</text>
</comment>